<dbReference type="AlphaFoldDB" id="A0AA39T3K8"/>
<evidence type="ECO:0000313" key="1">
    <source>
        <dbReference type="EMBL" id="KAK0600543.1"/>
    </source>
</evidence>
<name>A0AA39T3K8_ACESA</name>
<sequence length="237" mass="27199">MGGRRVGWYGCDNAQDRWEGIGSQILRWGHWVRSTCSRCREWWPTGFFQILLNSEEDKAQVWGIGSLQLKPGILRLQPWTQNFNPNTQRTTNAQIWVRFYDLPWEFWHPQILSDMARGVGIPLKFDRATLEGDYGHFARMLIDVDLSKPLPDSIMIEVGEDCLFPTLYFENVPMEDLFHHNGGADIPCAAEYICSSREQIAPSPRVVSVSSHLATIMRLRLASHWSAPSPRAIRASR</sequence>
<protein>
    <recommendedName>
        <fullName evidence="3">DUF4283 domain-containing protein</fullName>
    </recommendedName>
</protein>
<dbReference type="EMBL" id="JAUESC010000003">
    <property type="protein sequence ID" value="KAK0600543.1"/>
    <property type="molecule type" value="Genomic_DNA"/>
</dbReference>
<dbReference type="PANTHER" id="PTHR31286">
    <property type="entry name" value="GLYCINE-RICH CELL WALL STRUCTURAL PROTEIN 1.8-LIKE"/>
    <property type="match status" value="1"/>
</dbReference>
<comment type="caution">
    <text evidence="1">The sequence shown here is derived from an EMBL/GenBank/DDBJ whole genome shotgun (WGS) entry which is preliminary data.</text>
</comment>
<dbReference type="Proteomes" id="UP001168877">
    <property type="component" value="Unassembled WGS sequence"/>
</dbReference>
<evidence type="ECO:0000313" key="2">
    <source>
        <dbReference type="Proteomes" id="UP001168877"/>
    </source>
</evidence>
<keyword evidence="2" id="KW-1185">Reference proteome</keyword>
<proteinExistence type="predicted"/>
<dbReference type="InterPro" id="IPR040256">
    <property type="entry name" value="At4g02000-like"/>
</dbReference>
<gene>
    <name evidence="1" type="ORF">LWI29_016006</name>
</gene>
<reference evidence="1" key="1">
    <citation type="journal article" date="2022" name="Plant J.">
        <title>Strategies of tolerance reflected in two North American maple genomes.</title>
        <authorList>
            <person name="McEvoy S.L."/>
            <person name="Sezen U.U."/>
            <person name="Trouern-Trend A."/>
            <person name="McMahon S.M."/>
            <person name="Schaberg P.G."/>
            <person name="Yang J."/>
            <person name="Wegrzyn J.L."/>
            <person name="Swenson N.G."/>
        </authorList>
    </citation>
    <scope>NUCLEOTIDE SEQUENCE</scope>
    <source>
        <strain evidence="1">NS2018</strain>
    </source>
</reference>
<organism evidence="1 2">
    <name type="scientific">Acer saccharum</name>
    <name type="common">Sugar maple</name>
    <dbReference type="NCBI Taxonomy" id="4024"/>
    <lineage>
        <taxon>Eukaryota</taxon>
        <taxon>Viridiplantae</taxon>
        <taxon>Streptophyta</taxon>
        <taxon>Embryophyta</taxon>
        <taxon>Tracheophyta</taxon>
        <taxon>Spermatophyta</taxon>
        <taxon>Magnoliopsida</taxon>
        <taxon>eudicotyledons</taxon>
        <taxon>Gunneridae</taxon>
        <taxon>Pentapetalae</taxon>
        <taxon>rosids</taxon>
        <taxon>malvids</taxon>
        <taxon>Sapindales</taxon>
        <taxon>Sapindaceae</taxon>
        <taxon>Hippocastanoideae</taxon>
        <taxon>Acereae</taxon>
        <taxon>Acer</taxon>
    </lineage>
</organism>
<evidence type="ECO:0008006" key="3">
    <source>
        <dbReference type="Google" id="ProtNLM"/>
    </source>
</evidence>
<reference evidence="1" key="2">
    <citation type="submission" date="2023-06" db="EMBL/GenBank/DDBJ databases">
        <authorList>
            <person name="Swenson N.G."/>
            <person name="Wegrzyn J.L."/>
            <person name="Mcevoy S.L."/>
        </authorList>
    </citation>
    <scope>NUCLEOTIDE SEQUENCE</scope>
    <source>
        <strain evidence="1">NS2018</strain>
        <tissue evidence="1">Leaf</tissue>
    </source>
</reference>
<dbReference type="PANTHER" id="PTHR31286:SF60">
    <property type="entry name" value="PROTEIN, PUTATIVE-RELATED"/>
    <property type="match status" value="1"/>
</dbReference>
<accession>A0AA39T3K8</accession>